<dbReference type="InterPro" id="IPR004268">
    <property type="entry name" value="MurJ"/>
</dbReference>
<comment type="subcellular location">
    <subcellularLocation>
        <location evidence="1">Cell membrane</location>
        <topology evidence="1">Multi-pass membrane protein</topology>
    </subcellularLocation>
</comment>
<feature type="transmembrane region" description="Helical" evidence="8">
    <location>
        <begin position="55"/>
        <end position="77"/>
    </location>
</feature>
<keyword evidence="5" id="KW-0573">Peptidoglycan synthesis</keyword>
<reference evidence="9" key="1">
    <citation type="submission" date="2020-05" db="EMBL/GenBank/DDBJ databases">
        <authorList>
            <person name="Chiriac C."/>
            <person name="Salcher M."/>
            <person name="Ghai R."/>
            <person name="Kavagutti S V."/>
        </authorList>
    </citation>
    <scope>NUCLEOTIDE SEQUENCE</scope>
</reference>
<dbReference type="GO" id="GO:0015648">
    <property type="term" value="F:lipid-linked peptidoglycan transporter activity"/>
    <property type="evidence" value="ECO:0007669"/>
    <property type="project" value="TreeGrafter"/>
</dbReference>
<feature type="transmembrane region" description="Helical" evidence="8">
    <location>
        <begin position="243"/>
        <end position="263"/>
    </location>
</feature>
<dbReference type="GO" id="GO:0034204">
    <property type="term" value="P:lipid translocation"/>
    <property type="evidence" value="ECO:0007669"/>
    <property type="project" value="TreeGrafter"/>
</dbReference>
<feature type="transmembrane region" description="Helical" evidence="8">
    <location>
        <begin position="330"/>
        <end position="356"/>
    </location>
</feature>
<evidence type="ECO:0000256" key="3">
    <source>
        <dbReference type="ARBA" id="ARBA00022692"/>
    </source>
</evidence>
<proteinExistence type="predicted"/>
<dbReference type="AlphaFoldDB" id="A0A6J6DLG5"/>
<dbReference type="GO" id="GO:0009252">
    <property type="term" value="P:peptidoglycan biosynthetic process"/>
    <property type="evidence" value="ECO:0007669"/>
    <property type="project" value="UniProtKB-KW"/>
</dbReference>
<feature type="transmembrane region" description="Helical" evidence="8">
    <location>
        <begin position="283"/>
        <end position="304"/>
    </location>
</feature>
<feature type="transmembrane region" description="Helical" evidence="8">
    <location>
        <begin position="124"/>
        <end position="147"/>
    </location>
</feature>
<feature type="transmembrane region" description="Helical" evidence="8">
    <location>
        <begin position="423"/>
        <end position="444"/>
    </location>
</feature>
<evidence type="ECO:0000256" key="5">
    <source>
        <dbReference type="ARBA" id="ARBA00022984"/>
    </source>
</evidence>
<evidence type="ECO:0000256" key="7">
    <source>
        <dbReference type="ARBA" id="ARBA00023136"/>
    </source>
</evidence>
<evidence type="ECO:0000256" key="6">
    <source>
        <dbReference type="ARBA" id="ARBA00022989"/>
    </source>
</evidence>
<dbReference type="PANTHER" id="PTHR47019">
    <property type="entry name" value="LIPID II FLIPPASE MURJ"/>
    <property type="match status" value="1"/>
</dbReference>
<feature type="transmembrane region" description="Helical" evidence="8">
    <location>
        <begin position="89"/>
        <end position="112"/>
    </location>
</feature>
<protein>
    <submittedName>
        <fullName evidence="9">Unannotated protein</fullName>
    </submittedName>
</protein>
<feature type="transmembrane region" description="Helical" evidence="8">
    <location>
        <begin position="362"/>
        <end position="382"/>
    </location>
</feature>
<evidence type="ECO:0000256" key="4">
    <source>
        <dbReference type="ARBA" id="ARBA00022960"/>
    </source>
</evidence>
<feature type="transmembrane region" description="Helical" evidence="8">
    <location>
        <begin position="497"/>
        <end position="519"/>
    </location>
</feature>
<accession>A0A6J6DLG5</accession>
<evidence type="ECO:0000256" key="8">
    <source>
        <dbReference type="SAM" id="Phobius"/>
    </source>
</evidence>
<keyword evidence="3 8" id="KW-0812">Transmembrane</keyword>
<dbReference type="PRINTS" id="PR01806">
    <property type="entry name" value="VIRFACTRMVIN"/>
</dbReference>
<dbReference type="GO" id="GO:0008360">
    <property type="term" value="P:regulation of cell shape"/>
    <property type="evidence" value="ECO:0007669"/>
    <property type="project" value="UniProtKB-KW"/>
</dbReference>
<dbReference type="Pfam" id="PF03023">
    <property type="entry name" value="MurJ"/>
    <property type="match status" value="1"/>
</dbReference>
<gene>
    <name evidence="9" type="ORF">UFOPK1591_00896</name>
</gene>
<keyword evidence="7 8" id="KW-0472">Membrane</keyword>
<keyword evidence="2" id="KW-1003">Cell membrane</keyword>
<keyword evidence="4" id="KW-0133">Cell shape</keyword>
<dbReference type="EMBL" id="CAEZTD010000064">
    <property type="protein sequence ID" value="CAB4563679.1"/>
    <property type="molecule type" value="Genomic_DNA"/>
</dbReference>
<organism evidence="9">
    <name type="scientific">freshwater metagenome</name>
    <dbReference type="NCBI Taxonomy" id="449393"/>
    <lineage>
        <taxon>unclassified sequences</taxon>
        <taxon>metagenomes</taxon>
        <taxon>ecological metagenomes</taxon>
    </lineage>
</organism>
<dbReference type="InterPro" id="IPR051050">
    <property type="entry name" value="Lipid_II_flippase_MurJ/MviN"/>
</dbReference>
<feature type="transmembrane region" description="Helical" evidence="8">
    <location>
        <begin position="201"/>
        <end position="222"/>
    </location>
</feature>
<feature type="transmembrane region" description="Helical" evidence="8">
    <location>
        <begin position="394"/>
        <end position="417"/>
    </location>
</feature>
<evidence type="ECO:0000313" key="9">
    <source>
        <dbReference type="EMBL" id="CAB4563679.1"/>
    </source>
</evidence>
<name>A0A6J6DLG5_9ZZZZ</name>
<keyword evidence="6 8" id="KW-1133">Transmembrane helix</keyword>
<feature type="transmembrane region" description="Helical" evidence="8">
    <location>
        <begin position="464"/>
        <end position="485"/>
    </location>
</feature>
<evidence type="ECO:0000256" key="1">
    <source>
        <dbReference type="ARBA" id="ARBA00004651"/>
    </source>
</evidence>
<dbReference type="PANTHER" id="PTHR47019:SF1">
    <property type="entry name" value="LIPID II FLIPPASE MURJ"/>
    <property type="match status" value="1"/>
</dbReference>
<sequence>MARSLRGASLILASGTLVSRLLGFVRAVVLAQALGVTASAGADAFAVANQLPNNIYAIVAGGVFSATLVPAIVKSAVHDDGGRAYVNKLMTAALSLMVITTLLATVLAPFLVNIYATGWSREQLALATAFAYICLPQIFFYALYALLGEILNGRNVFGPFTWAPVANNVIAIAGLSVFLILFGADSTGTRLVTDWSPTMVWILAGSATLGVAVQSLLLFFFWKKIGLSFRLDFAWRGVGLGETGRMASWTFGMLLLTQVAGLVETNVSALASGVGASVFALQTAWLVFMLPHSVITVSLATAYFTRMSAHAAKNDHAALAGDAEESIRRVVLFMTWAMVALVSVAIPFSTLFATTFTGVTQLGWVIVATAIGLPAFSVLFLVQRVFYSLGDGRTPFFITLYQAVVFSALVLMCAWLPREILAVGVASTLSAVGITQTVLALILLRRRMPMLVVRPLIKTSLKGLAAGAVSLVVGIASASVLGAFVNGGFAVSNTASGILSTAVIGAAVSVVFVGVLWLLRTRELSDLLPANLRRGGISDK</sequence>
<dbReference type="GO" id="GO:0005886">
    <property type="term" value="C:plasma membrane"/>
    <property type="evidence" value="ECO:0007669"/>
    <property type="project" value="UniProtKB-SubCell"/>
</dbReference>
<evidence type="ECO:0000256" key="2">
    <source>
        <dbReference type="ARBA" id="ARBA00022475"/>
    </source>
</evidence>
<feature type="transmembrane region" description="Helical" evidence="8">
    <location>
        <begin position="159"/>
        <end position="181"/>
    </location>
</feature>